<evidence type="ECO:0000313" key="4">
    <source>
        <dbReference type="Proteomes" id="UP000186806"/>
    </source>
</evidence>
<dbReference type="HAMAP" id="MF_00659">
    <property type="entry name" value="UPF0250"/>
    <property type="match status" value="1"/>
</dbReference>
<dbReference type="Proteomes" id="UP000186806">
    <property type="component" value="Unassembled WGS sequence"/>
</dbReference>
<evidence type="ECO:0000313" key="3">
    <source>
        <dbReference type="EMBL" id="OLO12926.1"/>
    </source>
</evidence>
<reference evidence="3 4" key="1">
    <citation type="submission" date="2016-12" db="EMBL/GenBank/DDBJ databases">
        <title>Draft genome sequences of strains Salinicola socius SMB35, Salinicola sp. MH3R3-1 and Chromohalobacter sp. SMB17 from the Verkhnekamsk potash mining region of Russia.</title>
        <authorList>
            <person name="Mavrodi D.V."/>
            <person name="Olsson B.E."/>
            <person name="Korsakova E.S."/>
            <person name="Pyankova A."/>
            <person name="Mavrodi O.V."/>
            <person name="Plotnikova E.G."/>
        </authorList>
    </citation>
    <scope>NUCLEOTIDE SEQUENCE [LARGE SCALE GENOMIC DNA]</scope>
    <source>
        <strain evidence="3 4">SMB17</strain>
    </source>
</reference>
<dbReference type="AlphaFoldDB" id="A0A1Q8TGZ9"/>
<dbReference type="InterPro" id="IPR007454">
    <property type="entry name" value="UPF0250_YbeD-like"/>
</dbReference>
<dbReference type="OrthoDB" id="9793424at2"/>
<protein>
    <recommendedName>
        <fullName evidence="2">UPF0250 protein BTW10_01545</fullName>
    </recommendedName>
</protein>
<dbReference type="PANTHER" id="PTHR38036:SF1">
    <property type="entry name" value="UPF0250 PROTEIN YBED"/>
    <property type="match status" value="1"/>
</dbReference>
<evidence type="ECO:0000256" key="1">
    <source>
        <dbReference type="ARBA" id="ARBA00008460"/>
    </source>
</evidence>
<comment type="similarity">
    <text evidence="1 2">Belongs to the UPF0250 family.</text>
</comment>
<dbReference type="GO" id="GO:0005829">
    <property type="term" value="C:cytosol"/>
    <property type="evidence" value="ECO:0007669"/>
    <property type="project" value="TreeGrafter"/>
</dbReference>
<comment type="caution">
    <text evidence="3">The sequence shown here is derived from an EMBL/GenBank/DDBJ whole genome shotgun (WGS) entry which is preliminary data.</text>
</comment>
<dbReference type="EMBL" id="MSDQ01000004">
    <property type="protein sequence ID" value="OLO12926.1"/>
    <property type="molecule type" value="Genomic_DNA"/>
</dbReference>
<name>A0A1Q8TGZ9_9GAMM</name>
<proteinExistence type="inferred from homology"/>
<evidence type="ECO:0000256" key="2">
    <source>
        <dbReference type="HAMAP-Rule" id="MF_00659"/>
    </source>
</evidence>
<dbReference type="InterPro" id="IPR027471">
    <property type="entry name" value="YbeD-like_sf"/>
</dbReference>
<organism evidence="3 4">
    <name type="scientific">Chromohalobacter japonicus</name>
    <dbReference type="NCBI Taxonomy" id="223900"/>
    <lineage>
        <taxon>Bacteria</taxon>
        <taxon>Pseudomonadati</taxon>
        <taxon>Pseudomonadota</taxon>
        <taxon>Gammaproteobacteria</taxon>
        <taxon>Oceanospirillales</taxon>
        <taxon>Halomonadaceae</taxon>
        <taxon>Chromohalobacter</taxon>
    </lineage>
</organism>
<accession>A0A1Q8TGZ9</accession>
<dbReference type="RefSeq" id="WP_040243741.1">
    <property type="nucleotide sequence ID" value="NZ_JAKGAJ010000014.1"/>
</dbReference>
<dbReference type="Pfam" id="PF04359">
    <property type="entry name" value="DUF493"/>
    <property type="match status" value="1"/>
</dbReference>
<dbReference type="STRING" id="223900.GCA_000821045_02436"/>
<sequence length="98" mass="10871">MQQTSPTEQGASPEAPKIEFPCQYPIKIVGDAAPDFKVTVVDIVEQHSPGFDRRSVRMVDSRNGRFQSVRVVIHATGQDQLNALFHSLKATGRVHMVL</sequence>
<dbReference type="Gene3D" id="3.30.70.260">
    <property type="match status" value="1"/>
</dbReference>
<dbReference type="SUPFAM" id="SSF117991">
    <property type="entry name" value="YbeD/HP0495-like"/>
    <property type="match status" value="1"/>
</dbReference>
<keyword evidence="4" id="KW-1185">Reference proteome</keyword>
<gene>
    <name evidence="3" type="ORF">BTW10_01545</name>
</gene>
<dbReference type="PANTHER" id="PTHR38036">
    <property type="entry name" value="UPF0250 PROTEIN YBED"/>
    <property type="match status" value="1"/>
</dbReference>